<dbReference type="Pfam" id="PF01676">
    <property type="entry name" value="Metalloenzyme"/>
    <property type="match status" value="1"/>
</dbReference>
<comment type="catalytic activity">
    <reaction evidence="1">
        <text>(2R)-2-phosphoglycerate = (2R)-3-phosphoglycerate</text>
        <dbReference type="Rhea" id="RHEA:15901"/>
        <dbReference type="ChEBI" id="CHEBI:58272"/>
        <dbReference type="ChEBI" id="CHEBI:58289"/>
        <dbReference type="EC" id="5.4.2.12"/>
    </reaction>
</comment>
<feature type="non-terminal residue" evidence="14">
    <location>
        <position position="368"/>
    </location>
</feature>
<comment type="pathway">
    <text evidence="3">Carbohydrate degradation; glycolysis; pyruvate from D-glyceraldehyde 3-phosphate: step 3/5.</text>
</comment>
<sequence length="368" mass="41583">MDRPKPVVLAILDGWGIAPDSPGNAITRANTPNIDKFLKEYPAMAVYASGNEVGLGFGEMGNSEVGHLNIGAGRVYYQTFPRINKSISDGSFFENKAFLAAATHVKEKKSKLHLMGIVSQGNVHAAQDHLFALLDFAKRQKIKEVYIHAFLDGRDTGYNTAKDFITTLKEKIKEFKRGEIATLSGRYYALDRDNRWERTEKAYKAIAEGVSDEYYKDPIDAIEASYKKEIYDEQFVPVVIGKKGKPIATVDDEDAIIFFNFRPDRARQLTKAFVLPAFNKFERTYKKDLFFVTMTEYEKDTPVIVAYPPVIVHNCLAEVVSKAGLSQYHIAETEKYAHITFFLNGTVEEPFPNEERMIIPSPQVSSYD</sequence>
<dbReference type="Pfam" id="PF06415">
    <property type="entry name" value="iPGM_N"/>
    <property type="match status" value="1"/>
</dbReference>
<evidence type="ECO:0000256" key="8">
    <source>
        <dbReference type="ARBA" id="ARBA00023211"/>
    </source>
</evidence>
<dbReference type="PANTHER" id="PTHR31637">
    <property type="entry name" value="2,3-BISPHOSPHOGLYCERATE-INDEPENDENT PHOSPHOGLYCERATE MUTASE"/>
    <property type="match status" value="1"/>
</dbReference>
<dbReference type="EMBL" id="PFBW01000230">
    <property type="protein sequence ID" value="PIR76871.1"/>
    <property type="molecule type" value="Genomic_DNA"/>
</dbReference>
<evidence type="ECO:0000256" key="3">
    <source>
        <dbReference type="ARBA" id="ARBA00004798"/>
    </source>
</evidence>
<dbReference type="SUPFAM" id="SSF64158">
    <property type="entry name" value="2,3-Bisphosphoglycerate-independent phosphoglycerate mutase, substrate-binding domain"/>
    <property type="match status" value="1"/>
</dbReference>
<dbReference type="InterPro" id="IPR006124">
    <property type="entry name" value="Metalloenzyme"/>
</dbReference>
<accession>A0A2M6NZK2</accession>
<dbReference type="Gene3D" id="3.40.1450.10">
    <property type="entry name" value="BPG-independent phosphoglycerate mutase, domain B"/>
    <property type="match status" value="1"/>
</dbReference>
<organism evidence="14 15">
    <name type="scientific">Candidatus Magasanikbacteria bacterium CG10_big_fil_rev_8_21_14_0_10_38_6</name>
    <dbReference type="NCBI Taxonomy" id="1974647"/>
    <lineage>
        <taxon>Bacteria</taxon>
        <taxon>Candidatus Magasanikiibacteriota</taxon>
    </lineage>
</organism>
<comment type="caution">
    <text evidence="14">The sequence shown here is derived from an EMBL/GenBank/DDBJ whole genome shotgun (WGS) entry which is preliminary data.</text>
</comment>
<protein>
    <recommendedName>
        <fullName evidence="10 11">2,3-bisphosphoglycerate-independent phosphoglycerate mutase</fullName>
        <ecNumber evidence="5 11">5.4.2.12</ecNumber>
    </recommendedName>
</protein>
<dbReference type="EC" id="5.4.2.12" evidence="5 11"/>
<dbReference type="FunFam" id="3.40.1450.10:FF:000001">
    <property type="entry name" value="2,3-bisphosphoglycerate-independent phosphoglycerate mutase"/>
    <property type="match status" value="1"/>
</dbReference>
<keyword evidence="6" id="KW-0479">Metal-binding</keyword>
<dbReference type="InterPro" id="IPR017850">
    <property type="entry name" value="Alkaline_phosphatase_core_sf"/>
</dbReference>
<evidence type="ECO:0000256" key="7">
    <source>
        <dbReference type="ARBA" id="ARBA00023152"/>
    </source>
</evidence>
<dbReference type="GO" id="GO:0004619">
    <property type="term" value="F:phosphoglycerate mutase activity"/>
    <property type="evidence" value="ECO:0007669"/>
    <property type="project" value="UniProtKB-UniRule"/>
</dbReference>
<proteinExistence type="inferred from homology"/>
<evidence type="ECO:0000313" key="15">
    <source>
        <dbReference type="Proteomes" id="UP000228528"/>
    </source>
</evidence>
<comment type="cofactor">
    <cofactor evidence="2">
        <name>Mn(2+)</name>
        <dbReference type="ChEBI" id="CHEBI:29035"/>
    </cofactor>
</comment>
<comment type="similarity">
    <text evidence="4">Belongs to the BPG-independent phosphoglycerate mutase family.</text>
</comment>
<dbReference type="PANTHER" id="PTHR31637:SF0">
    <property type="entry name" value="2,3-BISPHOSPHOGLYCERATE-INDEPENDENT PHOSPHOGLYCERATE MUTASE"/>
    <property type="match status" value="1"/>
</dbReference>
<dbReference type="NCBIfam" id="TIGR01307">
    <property type="entry name" value="pgm_bpd_ind"/>
    <property type="match status" value="1"/>
</dbReference>
<evidence type="ECO:0000256" key="6">
    <source>
        <dbReference type="ARBA" id="ARBA00022723"/>
    </source>
</evidence>
<dbReference type="GO" id="GO:0006096">
    <property type="term" value="P:glycolytic process"/>
    <property type="evidence" value="ECO:0007669"/>
    <property type="project" value="UniProtKB-UniRule"/>
</dbReference>
<evidence type="ECO:0000256" key="1">
    <source>
        <dbReference type="ARBA" id="ARBA00000370"/>
    </source>
</evidence>
<evidence type="ECO:0000259" key="13">
    <source>
        <dbReference type="Pfam" id="PF06415"/>
    </source>
</evidence>
<dbReference type="GO" id="GO:0006007">
    <property type="term" value="P:glucose catabolic process"/>
    <property type="evidence" value="ECO:0007669"/>
    <property type="project" value="InterPro"/>
</dbReference>
<dbReference type="SUPFAM" id="SSF53649">
    <property type="entry name" value="Alkaline phosphatase-like"/>
    <property type="match status" value="1"/>
</dbReference>
<keyword evidence="9" id="KW-0413">Isomerase</keyword>
<dbReference type="InterPro" id="IPR005995">
    <property type="entry name" value="Pgm_bpd_ind"/>
</dbReference>
<dbReference type="GO" id="GO:0005829">
    <property type="term" value="C:cytosol"/>
    <property type="evidence" value="ECO:0007669"/>
    <property type="project" value="TreeGrafter"/>
</dbReference>
<dbReference type="UniPathway" id="UPA00109">
    <property type="reaction ID" value="UER00186"/>
</dbReference>
<evidence type="ECO:0000256" key="10">
    <source>
        <dbReference type="ARBA" id="ARBA00071648"/>
    </source>
</evidence>
<keyword evidence="8" id="KW-0464">Manganese</keyword>
<keyword evidence="7" id="KW-0324">Glycolysis</keyword>
<dbReference type="InterPro" id="IPR036646">
    <property type="entry name" value="PGAM_B_sf"/>
</dbReference>
<dbReference type="Proteomes" id="UP000228528">
    <property type="component" value="Unassembled WGS sequence"/>
</dbReference>
<dbReference type="GO" id="GO:0030145">
    <property type="term" value="F:manganese ion binding"/>
    <property type="evidence" value="ECO:0007669"/>
    <property type="project" value="InterPro"/>
</dbReference>
<evidence type="ECO:0000256" key="2">
    <source>
        <dbReference type="ARBA" id="ARBA00001936"/>
    </source>
</evidence>
<evidence type="ECO:0000256" key="5">
    <source>
        <dbReference type="ARBA" id="ARBA00012026"/>
    </source>
</evidence>
<evidence type="ECO:0000313" key="14">
    <source>
        <dbReference type="EMBL" id="PIR76871.1"/>
    </source>
</evidence>
<dbReference type="AlphaFoldDB" id="A0A2M6NZK2"/>
<evidence type="ECO:0000256" key="11">
    <source>
        <dbReference type="NCBIfam" id="TIGR01307"/>
    </source>
</evidence>
<evidence type="ECO:0000259" key="12">
    <source>
        <dbReference type="Pfam" id="PF01676"/>
    </source>
</evidence>
<name>A0A2M6NZK2_9BACT</name>
<evidence type="ECO:0000256" key="4">
    <source>
        <dbReference type="ARBA" id="ARBA00008819"/>
    </source>
</evidence>
<evidence type="ECO:0000256" key="9">
    <source>
        <dbReference type="ARBA" id="ARBA00023235"/>
    </source>
</evidence>
<reference evidence="15" key="1">
    <citation type="submission" date="2017-09" db="EMBL/GenBank/DDBJ databases">
        <title>Depth-based differentiation of microbial function through sediment-hosted aquifers and enrichment of novel symbionts in the deep terrestrial subsurface.</title>
        <authorList>
            <person name="Probst A.J."/>
            <person name="Ladd B."/>
            <person name="Jarett J.K."/>
            <person name="Geller-Mcgrath D.E."/>
            <person name="Sieber C.M.K."/>
            <person name="Emerson J.B."/>
            <person name="Anantharaman K."/>
            <person name="Thomas B.C."/>
            <person name="Malmstrom R."/>
            <person name="Stieglmeier M."/>
            <person name="Klingl A."/>
            <person name="Woyke T."/>
            <person name="Ryan C.M."/>
            <person name="Banfield J.F."/>
        </authorList>
    </citation>
    <scope>NUCLEOTIDE SEQUENCE [LARGE SCALE GENOMIC DNA]</scope>
</reference>
<feature type="domain" description="Metalloenzyme" evidence="12">
    <location>
        <begin position="5"/>
        <end position="368"/>
    </location>
</feature>
<dbReference type="CDD" id="cd16010">
    <property type="entry name" value="iPGM"/>
    <property type="match status" value="1"/>
</dbReference>
<feature type="domain" description="BPG-independent PGAM N-terminal" evidence="13">
    <location>
        <begin position="83"/>
        <end position="299"/>
    </location>
</feature>
<dbReference type="InterPro" id="IPR011258">
    <property type="entry name" value="BPG-indep_PGM_N"/>
</dbReference>
<gene>
    <name evidence="14" type="ORF">COU30_05540</name>
</gene>
<dbReference type="Gene3D" id="3.40.720.10">
    <property type="entry name" value="Alkaline Phosphatase, subunit A"/>
    <property type="match status" value="1"/>
</dbReference>